<name>A0ABM7V7Z1_9PROT</name>
<proteinExistence type="predicted"/>
<keyword evidence="2" id="KW-1185">Reference proteome</keyword>
<evidence type="ECO:0000313" key="1">
    <source>
        <dbReference type="EMBL" id="BDB95869.1"/>
    </source>
</evidence>
<dbReference type="EMBL" id="AP025225">
    <property type="protein sequence ID" value="BDB95869.1"/>
    <property type="molecule type" value="Genomic_DNA"/>
</dbReference>
<accession>A0ABM7V7Z1</accession>
<sequence>MTKNFVIAALFSAAFLNSDAESWKQTHVVTKDGKYLGVDTSGLVTGFWTSDPTTGTPLPANYINAMAFLFNAKNEAGHSINLNGQDLSKYFPNDISPVTDLHNNKVYKSQIGHLTGFGDLSFETVIDPNTAASNASYTTIKFTAKGGGKVTVNALGIGMNAKLDQAIVPGSSTAVPSNCLSKTSGAVAAQKENPLVIKVSSTANPTVGGLAWHALSPYDQDTTKYAAFAGWNLDATKYNDYTAASYSNTPASASQTTGDTSQYIMATGWDGKSFELAEGESVVFPIMFAYSATGGKAGGGAPTDAELLALDVALNALATNYAVHPIITPNAPTGSFSANSWQEKLDMMTNMTSQHMDQYVERIAYMTLAGMVSKTTAQKLISSHADALEKQAANDLRLGAKGKTTGYLGWIQGAVAGGSSITDPKAAIQALFEGYIYEEPTKLSTTGQKLQAQIHSRIHTASTAWADQVKTNFREKYKAAKKLEAENN</sequence>
<evidence type="ECO:0000313" key="2">
    <source>
        <dbReference type="Proteomes" id="UP001320209"/>
    </source>
</evidence>
<gene>
    <name evidence="1" type="ORF">HYD_0020</name>
</gene>
<reference evidence="1" key="1">
    <citation type="submission" date="2021-10" db="EMBL/GenBank/DDBJ databases">
        <title>Genome Sequence of The Candidatus Hydrogeosomobacter endosymbioticus, an Intracellular Bacterial Symbiont of the Anaerobic Ciliate GW7.</title>
        <authorList>
            <person name="Shiohama Y."/>
            <person name="Shinzato N."/>
        </authorList>
    </citation>
    <scope>NUCLEOTIDE SEQUENCE [LARGE SCALE GENOMIC DNA]</scope>
    <source>
        <strain evidence="1">200920</strain>
    </source>
</reference>
<dbReference type="Proteomes" id="UP001320209">
    <property type="component" value="Chromosome"/>
</dbReference>
<organism evidence="1 2">
    <name type="scientific">Candidatus Hydrogenosomobacter endosymbioticus</name>
    <dbReference type="NCBI Taxonomy" id="2558174"/>
    <lineage>
        <taxon>Bacteria</taxon>
        <taxon>Pseudomonadati</taxon>
        <taxon>Pseudomonadota</taxon>
        <taxon>Alphaproteobacteria</taxon>
        <taxon>Holosporales</taxon>
        <taxon>Holosporaceae</taxon>
        <taxon>Candidatus Hydrogenosomobacter</taxon>
    </lineage>
</organism>
<protein>
    <submittedName>
        <fullName evidence="1">Uncharacterized protein</fullName>
    </submittedName>
</protein>